<dbReference type="EMBL" id="CP030759">
    <property type="protein sequence ID" value="AXA36607.1"/>
    <property type="molecule type" value="Genomic_DNA"/>
</dbReference>
<protein>
    <submittedName>
        <fullName evidence="4">Uncharacterized protein</fullName>
    </submittedName>
</protein>
<feature type="signal peptide" evidence="3">
    <location>
        <begin position="1"/>
        <end position="21"/>
    </location>
</feature>
<keyword evidence="1 3" id="KW-0732">Signal</keyword>
<dbReference type="AlphaFoldDB" id="A0A2Z4Y5X1"/>
<proteinExistence type="predicted"/>
<dbReference type="Proteomes" id="UP000262583">
    <property type="component" value="Chromosome"/>
</dbReference>
<dbReference type="PANTHER" id="PTHR43037">
    <property type="entry name" value="UNNAMED PRODUCT-RELATED"/>
    <property type="match status" value="1"/>
</dbReference>
<dbReference type="InterPro" id="IPR010126">
    <property type="entry name" value="Esterase_phb"/>
</dbReference>
<reference evidence="4 5" key="1">
    <citation type="submission" date="2018-05" db="EMBL/GenBank/DDBJ databases">
        <title>A metagenomic window into the 2 km-deep terrestrial subsurface aquifer revealed taxonomically and functionally diverse microbial community comprising novel uncultured bacterial lineages.</title>
        <authorList>
            <person name="Kadnikov V.V."/>
            <person name="Mardanov A.V."/>
            <person name="Beletsky A.V."/>
            <person name="Banks D."/>
            <person name="Pimenov N.V."/>
            <person name="Frank Y.A."/>
            <person name="Karnachuk O.V."/>
            <person name="Ravin N.V."/>
        </authorList>
    </citation>
    <scope>NUCLEOTIDE SEQUENCE [LARGE SCALE GENOMIC DNA]</scope>
    <source>
        <strain evidence="4">BY</strain>
    </source>
</reference>
<organism evidence="4 5">
    <name type="scientific">Sumerlaea chitinivorans</name>
    <dbReference type="NCBI Taxonomy" id="2250252"/>
    <lineage>
        <taxon>Bacteria</taxon>
        <taxon>Candidatus Sumerlaeota</taxon>
        <taxon>Candidatus Sumerlaeia</taxon>
        <taxon>Candidatus Sumerlaeales</taxon>
        <taxon>Candidatus Sumerlaeaceae</taxon>
        <taxon>Candidatus Sumerlaea</taxon>
    </lineage>
</organism>
<evidence type="ECO:0000256" key="2">
    <source>
        <dbReference type="ARBA" id="ARBA00022801"/>
    </source>
</evidence>
<accession>A0A2Z4Y5X1</accession>
<feature type="chain" id="PRO_5016454329" evidence="3">
    <location>
        <begin position="22"/>
        <end position="495"/>
    </location>
</feature>
<dbReference type="Gene3D" id="3.40.50.1820">
    <property type="entry name" value="alpha/beta hydrolase"/>
    <property type="match status" value="1"/>
</dbReference>
<dbReference type="GO" id="GO:0005576">
    <property type="term" value="C:extracellular region"/>
    <property type="evidence" value="ECO:0007669"/>
    <property type="project" value="InterPro"/>
</dbReference>
<evidence type="ECO:0000313" key="5">
    <source>
        <dbReference type="Proteomes" id="UP000262583"/>
    </source>
</evidence>
<name>A0A2Z4Y5X1_SUMC1</name>
<dbReference type="Pfam" id="PF10503">
    <property type="entry name" value="Esterase_PHB"/>
    <property type="match status" value="1"/>
</dbReference>
<evidence type="ECO:0000256" key="1">
    <source>
        <dbReference type="ARBA" id="ARBA00022729"/>
    </source>
</evidence>
<dbReference type="KEGG" id="schv:BRCON_1830"/>
<keyword evidence="2" id="KW-0378">Hydrolase</keyword>
<dbReference type="GO" id="GO:0016787">
    <property type="term" value="F:hydrolase activity"/>
    <property type="evidence" value="ECO:0007669"/>
    <property type="project" value="UniProtKB-KW"/>
</dbReference>
<dbReference type="PANTHER" id="PTHR43037:SF5">
    <property type="entry name" value="FERULOYL ESTERASE"/>
    <property type="match status" value="1"/>
</dbReference>
<dbReference type="InterPro" id="IPR029058">
    <property type="entry name" value="AB_hydrolase_fold"/>
</dbReference>
<dbReference type="SUPFAM" id="SSF53474">
    <property type="entry name" value="alpha/beta-Hydrolases"/>
    <property type="match status" value="1"/>
</dbReference>
<gene>
    <name evidence="4" type="ORF">BRCON_1830</name>
</gene>
<evidence type="ECO:0000313" key="4">
    <source>
        <dbReference type="EMBL" id="AXA36607.1"/>
    </source>
</evidence>
<sequence length="495" mass="55200">MRKRLVGWMISAAMVSGAAFALESGDHALQFVSSEDGTTQPYRLYVPSAVANQTSLPLVVVLHGWGVDEIAWFKFTPVKRIAEEFGFVVAAPYARGNWWYRGPAEHDIVDVVEDVRKRLRIDPDRIYLAGHSMGGWGTWWIGSRHPNLFAAIAPMSGFDPQDFVLNCVNLAPFVIHDQLDDIVPVSFSRRPVQRMAELGISHQYREEIGYGHASRMIGENLPRVFEWFRAHPRVGRPQRCAIATRVGQRNRWLALLKTETWPKLARLDAVAEKNGHIRINADNVASFALHVSELPTSSGVPLRIAIGDWQTTLSATKGWAVFEAHGAMDSPKRSGPKQWSLAYQQTLPQQAPVPAIHGKIGTRLREAHANGTLALVVAEILRAYFHAEVCVLDSDKIRVAAGELTTQKLLDAWVHPVERLARIKLTREEILGLNESISKGKPLVVPPAESLPKRRKLTVILPTLLAAQIPDWEKRAEIVSDSLNETLCELATRGR</sequence>
<evidence type="ECO:0000256" key="3">
    <source>
        <dbReference type="SAM" id="SignalP"/>
    </source>
</evidence>
<dbReference type="InterPro" id="IPR050955">
    <property type="entry name" value="Plant_Biomass_Hydrol_Est"/>
</dbReference>